<reference evidence="2 3" key="1">
    <citation type="submission" date="2017-01" db="EMBL/GenBank/DDBJ databases">
        <authorList>
            <person name="Mah S.A."/>
            <person name="Swanson W.J."/>
            <person name="Moy G.W."/>
            <person name="Vacquier V.D."/>
        </authorList>
    </citation>
    <scope>NUCLEOTIDE SEQUENCE [LARGE SCALE GENOMIC DNA]</scope>
    <source>
        <strain evidence="2 3">CGMCC 1.8909</strain>
    </source>
</reference>
<sequence length="77" mass="8937">MKAETERPAMTEGRGLLTESEREAIAGERSDSYRYKTRSYFLNRVDEVEKDIEVLEEHAPDLLEELQEIVCEDGDDE</sequence>
<feature type="region of interest" description="Disordered" evidence="1">
    <location>
        <begin position="1"/>
        <end position="29"/>
    </location>
</feature>
<dbReference type="RefSeq" id="WP_236995953.1">
    <property type="nucleotide sequence ID" value="NZ_CP019327.1"/>
</dbReference>
<proteinExistence type="predicted"/>
<feature type="compositionally biased region" description="Basic and acidic residues" evidence="1">
    <location>
        <begin position="19"/>
        <end position="29"/>
    </location>
</feature>
<name>A0A1N7F6E8_9EURY</name>
<dbReference type="Proteomes" id="UP000185687">
    <property type="component" value="Unassembled WGS sequence"/>
</dbReference>
<evidence type="ECO:0000313" key="3">
    <source>
        <dbReference type="Proteomes" id="UP000185687"/>
    </source>
</evidence>
<gene>
    <name evidence="2" type="ORF">SAMN05421809_3044</name>
</gene>
<evidence type="ECO:0000313" key="2">
    <source>
        <dbReference type="EMBL" id="SIR95846.1"/>
    </source>
</evidence>
<dbReference type="AlphaFoldDB" id="A0A1N7F6E8"/>
<protein>
    <submittedName>
        <fullName evidence="2">Uncharacterized protein</fullName>
    </submittedName>
</protein>
<organism evidence="2 3">
    <name type="scientific">Natronorubrum daqingense</name>
    <dbReference type="NCBI Taxonomy" id="588898"/>
    <lineage>
        <taxon>Archaea</taxon>
        <taxon>Methanobacteriati</taxon>
        <taxon>Methanobacteriota</taxon>
        <taxon>Stenosarchaea group</taxon>
        <taxon>Halobacteria</taxon>
        <taxon>Halobacteriales</taxon>
        <taxon>Natrialbaceae</taxon>
        <taxon>Natronorubrum</taxon>
    </lineage>
</organism>
<dbReference type="EMBL" id="FTNP01000005">
    <property type="protein sequence ID" value="SIR95846.1"/>
    <property type="molecule type" value="Genomic_DNA"/>
</dbReference>
<dbReference type="STRING" id="588898.BB347_13635"/>
<evidence type="ECO:0000256" key="1">
    <source>
        <dbReference type="SAM" id="MobiDB-lite"/>
    </source>
</evidence>
<accession>A0A1N7F6E8</accession>
<keyword evidence="3" id="KW-1185">Reference proteome</keyword>
<dbReference type="GeneID" id="30957004"/>